<dbReference type="GO" id="GO:0006281">
    <property type="term" value="P:DNA repair"/>
    <property type="evidence" value="ECO:0007669"/>
    <property type="project" value="TreeGrafter"/>
</dbReference>
<dbReference type="Proteomes" id="UP000767446">
    <property type="component" value="Unassembled WGS sequence"/>
</dbReference>
<organism evidence="1 2">
    <name type="scientific">Gomphosphaeria aponina SAG 52.96 = DSM 107014</name>
    <dbReference type="NCBI Taxonomy" id="1521640"/>
    <lineage>
        <taxon>Bacteria</taxon>
        <taxon>Bacillati</taxon>
        <taxon>Cyanobacteriota</taxon>
        <taxon>Cyanophyceae</taxon>
        <taxon>Oscillatoriophycideae</taxon>
        <taxon>Chroococcales</taxon>
        <taxon>Gomphosphaeriaceae</taxon>
        <taxon>Gomphosphaeria</taxon>
    </lineage>
</organism>
<dbReference type="PANTHER" id="PTHR43434">
    <property type="entry name" value="PHOSPHOGLYCOLATE PHOSPHATASE"/>
    <property type="match status" value="1"/>
</dbReference>
<dbReference type="InterPro" id="IPR023214">
    <property type="entry name" value="HAD_sf"/>
</dbReference>
<dbReference type="SUPFAM" id="SSF56784">
    <property type="entry name" value="HAD-like"/>
    <property type="match status" value="1"/>
</dbReference>
<name>A0A941JSY5_9CHRO</name>
<gene>
    <name evidence="1" type="ORF">DSM107014_06880</name>
</gene>
<proteinExistence type="predicted"/>
<protein>
    <submittedName>
        <fullName evidence="1">HAD family hydrolase</fullName>
    </submittedName>
</protein>
<dbReference type="GO" id="GO:0005829">
    <property type="term" value="C:cytosol"/>
    <property type="evidence" value="ECO:0007669"/>
    <property type="project" value="TreeGrafter"/>
</dbReference>
<evidence type="ECO:0000313" key="2">
    <source>
        <dbReference type="Proteomes" id="UP000767446"/>
    </source>
</evidence>
<dbReference type="NCBIfam" id="TIGR01509">
    <property type="entry name" value="HAD-SF-IA-v3"/>
    <property type="match status" value="1"/>
</dbReference>
<dbReference type="Pfam" id="PF00702">
    <property type="entry name" value="Hydrolase"/>
    <property type="match status" value="1"/>
</dbReference>
<evidence type="ECO:0000313" key="1">
    <source>
        <dbReference type="EMBL" id="MBR8827622.1"/>
    </source>
</evidence>
<dbReference type="NCBIfam" id="TIGR01549">
    <property type="entry name" value="HAD-SF-IA-v1"/>
    <property type="match status" value="1"/>
</dbReference>
<accession>A0A941JSY5</accession>
<dbReference type="SFLD" id="SFLDG01129">
    <property type="entry name" value="C1.5:_HAD__Beta-PGM__Phosphata"/>
    <property type="match status" value="1"/>
</dbReference>
<dbReference type="SFLD" id="SFLDS00003">
    <property type="entry name" value="Haloacid_Dehalogenase"/>
    <property type="match status" value="1"/>
</dbReference>
<dbReference type="InterPro" id="IPR006439">
    <property type="entry name" value="HAD-SF_hydro_IA"/>
</dbReference>
<dbReference type="AlphaFoldDB" id="A0A941JSY5"/>
<dbReference type="InterPro" id="IPR050155">
    <property type="entry name" value="HAD-like_hydrolase_sf"/>
</dbReference>
<dbReference type="EMBL" id="JADQBC010000037">
    <property type="protein sequence ID" value="MBR8827622.1"/>
    <property type="molecule type" value="Genomic_DNA"/>
</dbReference>
<reference evidence="1" key="1">
    <citation type="submission" date="2021-02" db="EMBL/GenBank/DDBJ databases">
        <title>Metagenome analyses of Stigonema ocellatum DSM 106950, Chlorogloea purpurea SAG 13.99 and Gomphosphaeria aponina DSM 107014.</title>
        <authorList>
            <person name="Marter P."/>
            <person name="Huang S."/>
        </authorList>
    </citation>
    <scope>NUCLEOTIDE SEQUENCE</scope>
    <source>
        <strain evidence="1">JP213</strain>
    </source>
</reference>
<sequence>MVTISCGGKFFPNIQAVIFDKDGTLEDSQNFERELGIKRARMIDAQIPGIGEPLLMAFGIEDNNIDPAGLMAVGSRWENEIAAAAYIAETGRSWFEAQKIAKKAFAEADKYLEKSVDNCPLFAGGLEVIKMLSEAGVKLGILSADTTDGVKEFVGRHQLGEYFQLTMGGDRGISKPDPALFLQACAALGVLPAETLMVGDSQGDLEMARGAGAAGVIGICQGKAAKHLKEADVACDRLDEIKIVHSDDLSGRTKLITAGSGGF</sequence>
<dbReference type="Gene3D" id="3.40.50.1000">
    <property type="entry name" value="HAD superfamily/HAD-like"/>
    <property type="match status" value="1"/>
</dbReference>
<dbReference type="InterPro" id="IPR036412">
    <property type="entry name" value="HAD-like_sf"/>
</dbReference>
<comment type="caution">
    <text evidence="1">The sequence shown here is derived from an EMBL/GenBank/DDBJ whole genome shotgun (WGS) entry which is preliminary data.</text>
</comment>
<dbReference type="GO" id="GO:0008967">
    <property type="term" value="F:phosphoglycolate phosphatase activity"/>
    <property type="evidence" value="ECO:0007669"/>
    <property type="project" value="TreeGrafter"/>
</dbReference>
<keyword evidence="1" id="KW-0378">Hydrolase</keyword>
<dbReference type="PANTHER" id="PTHR43434:SF1">
    <property type="entry name" value="PHOSPHOGLYCOLATE PHOSPHATASE"/>
    <property type="match status" value="1"/>
</dbReference>